<dbReference type="GO" id="GO:0000287">
    <property type="term" value="F:magnesium ion binding"/>
    <property type="evidence" value="ECO:0007669"/>
    <property type="project" value="InterPro"/>
</dbReference>
<reference evidence="7" key="1">
    <citation type="submission" date="2020-08" db="EMBL/GenBank/DDBJ databases">
        <title>Whole genome shotgun sequence of Polymorphospora rubra NBRC 101157.</title>
        <authorList>
            <person name="Komaki H."/>
            <person name="Tamura T."/>
        </authorList>
    </citation>
    <scope>NUCLEOTIDE SEQUENCE</scope>
    <source>
        <strain evidence="7">NBRC 101157</strain>
    </source>
</reference>
<name>A0A810ND32_9ACTN</name>
<dbReference type="GO" id="GO:0016787">
    <property type="term" value="F:hydrolase activity"/>
    <property type="evidence" value="ECO:0007669"/>
    <property type="project" value="InterPro"/>
</dbReference>
<sequence length="492" mass="55563">MAISDLHIGYQENRDHVAGLRPESPADWLLIAGDIAEQVADVEWTLTVLARRYAKVVWVPGNHELWTPREDPVQARGVQRYEHLVELCRRLGVVTPEDPYPIWSGPGGPVLIVPMFLLYDYTWRPEHTRDKRESLAYAYETGIVCTDEVMLHPDPYPTRDDWCRARVDETLRRLDEREHPDLPIVFVNHYPLVREPTRILRYPEFAQWCGTDLTADWHTRYRTAAMVYGHLHIPRTTWHDGVRFQEVSVGYPREWKHRGPLRRHRARSCRTKDSDVIERILPSTVVAVEAFDDPPGVVLFPEEEAAVARAVDKRRREFSTVRHCARGALAALGLPAAPIVPGERGAPGWPAGVLGSMTHCAGYRAAVLARTGDVVSVGIDAEPHEELPSGVLDAVSLEVERKRLAELGAARPEVWWDRLLFSAKESVYKTWFPLTGRWLGFEEAEIVFDADAETFTARLLVPGPVVADTPVTTFAGRYLVADGLLITAIVLP</sequence>
<gene>
    <name evidence="7" type="ORF">Prubr_70000</name>
</gene>
<dbReference type="PANTHER" id="PTHR36492:SF2">
    <property type="entry name" value="[ACYL-CARRIER-PROTEIN] PHOSPHODIESTERASE PPTH"/>
    <property type="match status" value="1"/>
</dbReference>
<dbReference type="GO" id="GO:0009239">
    <property type="term" value="P:enterobactin biosynthetic process"/>
    <property type="evidence" value="ECO:0007669"/>
    <property type="project" value="InterPro"/>
</dbReference>
<feature type="binding site" evidence="2">
    <location>
        <position position="314"/>
    </location>
    <ligand>
        <name>CoA</name>
        <dbReference type="ChEBI" id="CHEBI:57287"/>
    </ligand>
</feature>
<feature type="binding site" evidence="2">
    <location>
        <position position="439"/>
    </location>
    <ligand>
        <name>CoA</name>
        <dbReference type="ChEBI" id="CHEBI:57287"/>
    </ligand>
</feature>
<dbReference type="InterPro" id="IPR004843">
    <property type="entry name" value="Calcineurin-like_PHP"/>
</dbReference>
<feature type="binding site" evidence="2">
    <location>
        <begin position="358"/>
        <end position="359"/>
    </location>
    <ligand>
        <name>CoA</name>
        <dbReference type="ChEBI" id="CHEBI:57287"/>
    </ligand>
</feature>
<dbReference type="SUPFAM" id="SSF56214">
    <property type="entry name" value="4'-phosphopantetheinyl transferase"/>
    <property type="match status" value="1"/>
</dbReference>
<dbReference type="InterPro" id="IPR003542">
    <property type="entry name" value="Enbac_synth_compD-like"/>
</dbReference>
<keyword evidence="3" id="KW-0460">Magnesium</keyword>
<dbReference type="InterPro" id="IPR029052">
    <property type="entry name" value="Metallo-depent_PP-like"/>
</dbReference>
<feature type="domain" description="4'-phosphopantetheinyl transferase" evidence="5">
    <location>
        <begin position="376"/>
        <end position="453"/>
    </location>
</feature>
<dbReference type="Proteomes" id="UP000680866">
    <property type="component" value="Chromosome"/>
</dbReference>
<dbReference type="Pfam" id="PF17837">
    <property type="entry name" value="4PPT_N"/>
    <property type="match status" value="1"/>
</dbReference>
<feature type="binding site" evidence="2">
    <location>
        <position position="380"/>
    </location>
    <ligand>
        <name>CoA</name>
        <dbReference type="ChEBI" id="CHEBI:57287"/>
    </ligand>
</feature>
<keyword evidence="8" id="KW-1185">Reference proteome</keyword>
<evidence type="ECO:0000256" key="2">
    <source>
        <dbReference type="PIRSR" id="PIRSR603542-1"/>
    </source>
</evidence>
<evidence type="ECO:0000313" key="7">
    <source>
        <dbReference type="EMBL" id="BCJ69979.1"/>
    </source>
</evidence>
<keyword evidence="3" id="KW-0479">Metal-binding</keyword>
<feature type="binding site" evidence="3">
    <location>
        <position position="382"/>
    </location>
    <ligand>
        <name>Mg(2+)</name>
        <dbReference type="ChEBI" id="CHEBI:18420"/>
    </ligand>
</feature>
<evidence type="ECO:0000256" key="3">
    <source>
        <dbReference type="PIRSR" id="PIRSR603542-2"/>
    </source>
</evidence>
<evidence type="ECO:0000313" key="8">
    <source>
        <dbReference type="Proteomes" id="UP000680866"/>
    </source>
</evidence>
<dbReference type="InterPro" id="IPR008278">
    <property type="entry name" value="4-PPantetheinyl_Trfase_dom"/>
</dbReference>
<accession>A0A810ND32</accession>
<evidence type="ECO:0000259" key="4">
    <source>
        <dbReference type="Pfam" id="PF00149"/>
    </source>
</evidence>
<feature type="binding site" evidence="2">
    <location>
        <position position="429"/>
    </location>
    <ligand>
        <name>CoA</name>
        <dbReference type="ChEBI" id="CHEBI:57287"/>
    </ligand>
</feature>
<evidence type="ECO:0008006" key="9">
    <source>
        <dbReference type="Google" id="ProtNLM"/>
    </source>
</evidence>
<dbReference type="EMBL" id="AP023359">
    <property type="protein sequence ID" value="BCJ69979.1"/>
    <property type="molecule type" value="Genomic_DNA"/>
</dbReference>
<dbReference type="GO" id="GO:0009366">
    <property type="term" value="C:enterobactin synthetase complex"/>
    <property type="evidence" value="ECO:0007669"/>
    <property type="project" value="InterPro"/>
</dbReference>
<dbReference type="Gene3D" id="3.60.21.10">
    <property type="match status" value="1"/>
</dbReference>
<dbReference type="GO" id="GO:0008897">
    <property type="term" value="F:holo-[acyl-carrier-protein] synthase activity"/>
    <property type="evidence" value="ECO:0007669"/>
    <property type="project" value="InterPro"/>
</dbReference>
<dbReference type="Pfam" id="PF01648">
    <property type="entry name" value="ACPS"/>
    <property type="match status" value="1"/>
</dbReference>
<dbReference type="InterPro" id="IPR037143">
    <property type="entry name" value="4-PPantetheinyl_Trfase_dom_sf"/>
</dbReference>
<feature type="binding site" evidence="2">
    <location>
        <position position="425"/>
    </location>
    <ligand>
        <name>CoA</name>
        <dbReference type="ChEBI" id="CHEBI:57287"/>
    </ligand>
</feature>
<dbReference type="SUPFAM" id="SSF56300">
    <property type="entry name" value="Metallo-dependent phosphatases"/>
    <property type="match status" value="1"/>
</dbReference>
<feature type="binding site" evidence="3">
    <location>
        <position position="380"/>
    </location>
    <ligand>
        <name>Mg(2+)</name>
        <dbReference type="ChEBI" id="CHEBI:18420"/>
    </ligand>
</feature>
<dbReference type="KEGG" id="pry:Prubr_70000"/>
<feature type="domain" description="Calcineurin-like phosphoesterase" evidence="4">
    <location>
        <begin position="2"/>
        <end position="234"/>
    </location>
</feature>
<evidence type="ECO:0000256" key="1">
    <source>
        <dbReference type="ARBA" id="ARBA00022679"/>
    </source>
</evidence>
<feature type="domain" description="4'-phosphopantetheinyl transferase N-terminal" evidence="6">
    <location>
        <begin position="302"/>
        <end position="369"/>
    </location>
</feature>
<dbReference type="PRINTS" id="PR01399">
    <property type="entry name" value="ENTSNTHTASED"/>
</dbReference>
<evidence type="ECO:0000259" key="5">
    <source>
        <dbReference type="Pfam" id="PF01648"/>
    </source>
</evidence>
<feature type="binding site" evidence="2">
    <location>
        <position position="322"/>
    </location>
    <ligand>
        <name>CoA</name>
        <dbReference type="ChEBI" id="CHEBI:57287"/>
    </ligand>
</feature>
<protein>
    <recommendedName>
        <fullName evidence="9">Phosphopantetheinyl transferase</fullName>
    </recommendedName>
</protein>
<dbReference type="AlphaFoldDB" id="A0A810ND32"/>
<dbReference type="PANTHER" id="PTHR36492">
    <property type="match status" value="1"/>
</dbReference>
<comment type="cofactor">
    <cofactor evidence="3">
        <name>Mg(2+)</name>
        <dbReference type="ChEBI" id="CHEBI:18420"/>
    </cofactor>
</comment>
<proteinExistence type="predicted"/>
<evidence type="ECO:0000259" key="6">
    <source>
        <dbReference type="Pfam" id="PF17837"/>
    </source>
</evidence>
<organism evidence="7 8">
    <name type="scientific">Polymorphospora rubra</name>
    <dbReference type="NCBI Taxonomy" id="338584"/>
    <lineage>
        <taxon>Bacteria</taxon>
        <taxon>Bacillati</taxon>
        <taxon>Actinomycetota</taxon>
        <taxon>Actinomycetes</taxon>
        <taxon>Micromonosporales</taxon>
        <taxon>Micromonosporaceae</taxon>
        <taxon>Polymorphospora</taxon>
    </lineage>
</organism>
<dbReference type="Pfam" id="PF00149">
    <property type="entry name" value="Metallophos"/>
    <property type="match status" value="1"/>
</dbReference>
<dbReference type="InterPro" id="IPR052963">
    <property type="entry name" value="Pantetheine_PDE"/>
</dbReference>
<feature type="binding site" evidence="3">
    <location>
        <position position="381"/>
    </location>
    <ligand>
        <name>Mg(2+)</name>
        <dbReference type="ChEBI" id="CHEBI:18420"/>
    </ligand>
</feature>
<dbReference type="InterPro" id="IPR041354">
    <property type="entry name" value="4PPT_N"/>
</dbReference>
<dbReference type="CDD" id="cd00838">
    <property type="entry name" value="MPP_superfamily"/>
    <property type="match status" value="1"/>
</dbReference>
<keyword evidence="1" id="KW-0808">Transferase</keyword>